<evidence type="ECO:0000313" key="2">
    <source>
        <dbReference type="EMBL" id="KAJ0209859.1"/>
    </source>
</evidence>
<dbReference type="AlphaFoldDB" id="A0A9R1XES0"/>
<proteinExistence type="predicted"/>
<evidence type="ECO:0000313" key="3">
    <source>
        <dbReference type="Proteomes" id="UP000235145"/>
    </source>
</evidence>
<protein>
    <recommendedName>
        <fullName evidence="1">Retrovirus-related Pol polyprotein from transposon TNT 1-94-like beta-barrel domain-containing protein</fullName>
    </recommendedName>
</protein>
<dbReference type="EMBL" id="NBSK02000004">
    <property type="protein sequence ID" value="KAJ0209859.1"/>
    <property type="molecule type" value="Genomic_DNA"/>
</dbReference>
<dbReference type="InterPro" id="IPR054722">
    <property type="entry name" value="PolX-like_BBD"/>
</dbReference>
<feature type="domain" description="Retrovirus-related Pol polyprotein from transposon TNT 1-94-like beta-barrel" evidence="1">
    <location>
        <begin position="27"/>
        <end position="72"/>
    </location>
</feature>
<gene>
    <name evidence="2" type="ORF">LSAT_V11C400218290</name>
</gene>
<name>A0A9R1XES0_LACSA</name>
<keyword evidence="3" id="KW-1185">Reference proteome</keyword>
<comment type="caution">
    <text evidence="2">The sequence shown here is derived from an EMBL/GenBank/DDBJ whole genome shotgun (WGS) entry which is preliminary data.</text>
</comment>
<dbReference type="Proteomes" id="UP000235145">
    <property type="component" value="Unassembled WGS sequence"/>
</dbReference>
<dbReference type="Pfam" id="PF22936">
    <property type="entry name" value="Pol_BBD"/>
    <property type="match status" value="1"/>
</dbReference>
<accession>A0A9R1XES0</accession>
<organism evidence="2 3">
    <name type="scientific">Lactuca sativa</name>
    <name type="common">Garden lettuce</name>
    <dbReference type="NCBI Taxonomy" id="4236"/>
    <lineage>
        <taxon>Eukaryota</taxon>
        <taxon>Viridiplantae</taxon>
        <taxon>Streptophyta</taxon>
        <taxon>Embryophyta</taxon>
        <taxon>Tracheophyta</taxon>
        <taxon>Spermatophyta</taxon>
        <taxon>Magnoliopsida</taxon>
        <taxon>eudicotyledons</taxon>
        <taxon>Gunneridae</taxon>
        <taxon>Pentapetalae</taxon>
        <taxon>asterids</taxon>
        <taxon>campanulids</taxon>
        <taxon>Asterales</taxon>
        <taxon>Asteraceae</taxon>
        <taxon>Cichorioideae</taxon>
        <taxon>Cichorieae</taxon>
        <taxon>Lactucinae</taxon>
        <taxon>Lactuca</taxon>
    </lineage>
</organism>
<evidence type="ECO:0000259" key="1">
    <source>
        <dbReference type="Pfam" id="PF22936"/>
    </source>
</evidence>
<reference evidence="2 3" key="1">
    <citation type="journal article" date="2017" name="Nat. Commun.">
        <title>Genome assembly with in vitro proximity ligation data and whole-genome triplication in lettuce.</title>
        <authorList>
            <person name="Reyes-Chin-Wo S."/>
            <person name="Wang Z."/>
            <person name="Yang X."/>
            <person name="Kozik A."/>
            <person name="Arikit S."/>
            <person name="Song C."/>
            <person name="Xia L."/>
            <person name="Froenicke L."/>
            <person name="Lavelle D.O."/>
            <person name="Truco M.J."/>
            <person name="Xia R."/>
            <person name="Zhu S."/>
            <person name="Xu C."/>
            <person name="Xu H."/>
            <person name="Xu X."/>
            <person name="Cox K."/>
            <person name="Korf I."/>
            <person name="Meyers B.C."/>
            <person name="Michelmore R.W."/>
        </authorList>
    </citation>
    <scope>NUCLEOTIDE SEQUENCE [LARGE SCALE GENOMIC DNA]</scope>
    <source>
        <strain evidence="3">cv. Salinas</strain>
        <tissue evidence="2">Seedlings</tissue>
    </source>
</reference>
<sequence>MITLNGICDADGSHVVKGSTLNPGETWYLDNGSSRHLTGYKSLLMYFAEKDGLVVTFGDNNGRAMTGVGAFECRENDIYMV</sequence>